<feature type="non-terminal residue" evidence="3">
    <location>
        <position position="271"/>
    </location>
</feature>
<comment type="caution">
    <text evidence="3">The sequence shown here is derived from an EMBL/GenBank/DDBJ whole genome shotgun (WGS) entry which is preliminary data.</text>
</comment>
<feature type="non-terminal residue" evidence="3">
    <location>
        <position position="1"/>
    </location>
</feature>
<dbReference type="PANTHER" id="PTHR47789:SF1">
    <property type="entry name" value="LAS SEVENTEEN-BINDING PROTEIN 5"/>
    <property type="match status" value="1"/>
</dbReference>
<dbReference type="GO" id="GO:0007015">
    <property type="term" value="P:actin filament organization"/>
    <property type="evidence" value="ECO:0007669"/>
    <property type="project" value="InterPro"/>
</dbReference>
<evidence type="ECO:0000259" key="2">
    <source>
        <dbReference type="PROSITE" id="PS50909"/>
    </source>
</evidence>
<dbReference type="Pfam" id="PF03127">
    <property type="entry name" value="GAT"/>
    <property type="match status" value="1"/>
</dbReference>
<reference evidence="3" key="1">
    <citation type="journal article" date="2020" name="Stud. Mycol.">
        <title>101 Dothideomycetes genomes: a test case for predicting lifestyles and emergence of pathogens.</title>
        <authorList>
            <person name="Haridas S."/>
            <person name="Albert R."/>
            <person name="Binder M."/>
            <person name="Bloem J."/>
            <person name="Labutti K."/>
            <person name="Salamov A."/>
            <person name="Andreopoulos B."/>
            <person name="Baker S."/>
            <person name="Barry K."/>
            <person name="Bills G."/>
            <person name="Bluhm B."/>
            <person name="Cannon C."/>
            <person name="Castanera R."/>
            <person name="Culley D."/>
            <person name="Daum C."/>
            <person name="Ezra D."/>
            <person name="Gonzalez J."/>
            <person name="Henrissat B."/>
            <person name="Kuo A."/>
            <person name="Liang C."/>
            <person name="Lipzen A."/>
            <person name="Lutzoni F."/>
            <person name="Magnuson J."/>
            <person name="Mondo S."/>
            <person name="Nolan M."/>
            <person name="Ohm R."/>
            <person name="Pangilinan J."/>
            <person name="Park H.-J."/>
            <person name="Ramirez L."/>
            <person name="Alfaro M."/>
            <person name="Sun H."/>
            <person name="Tritt A."/>
            <person name="Yoshinaga Y."/>
            <person name="Zwiers L.-H."/>
            <person name="Turgeon B."/>
            <person name="Goodwin S."/>
            <person name="Spatafora J."/>
            <person name="Crous P."/>
            <person name="Grigoriev I."/>
        </authorList>
    </citation>
    <scope>NUCLEOTIDE SEQUENCE</scope>
    <source>
        <strain evidence="3">CBS 101060</strain>
    </source>
</reference>
<dbReference type="GO" id="GO:0030479">
    <property type="term" value="C:actin cortical patch"/>
    <property type="evidence" value="ECO:0007669"/>
    <property type="project" value="TreeGrafter"/>
</dbReference>
<dbReference type="InterPro" id="IPR038425">
    <property type="entry name" value="GAT_sf"/>
</dbReference>
<dbReference type="OrthoDB" id="5393057at2759"/>
<dbReference type="Gene3D" id="1.25.40.90">
    <property type="match status" value="1"/>
</dbReference>
<sequence>GDEVLHLPTIVEACVASPQAAAASANQIRKYLSKDYSAQPSTQYNAIMLIRILADNPGQSFTKNMDKPFVQTVKEMLRTGKDPSVQQLLRETLYSLDSQKAYDTNMALLFTMWRRESSMMSPRSYGPRTLNAPSWDPNQAPLPPSQHPSESYSRNNSHRRERGLPPATELAARIEEARTSAKILDQRVDIVDKSEIMGDELVKEFADRCQAAQRSIQGYINADNPPADDDTLQTLIETNDKLSHSQSKYQHKILQGRRHLGVSSVTPSPPV</sequence>
<dbReference type="EMBL" id="MU006089">
    <property type="protein sequence ID" value="KAF2843822.1"/>
    <property type="molecule type" value="Genomic_DNA"/>
</dbReference>
<dbReference type="SUPFAM" id="SSF89009">
    <property type="entry name" value="GAT-like domain"/>
    <property type="match status" value="1"/>
</dbReference>
<dbReference type="AlphaFoldDB" id="A0A9P4VW82"/>
<dbReference type="GO" id="GO:0051666">
    <property type="term" value="P:actin cortical patch localization"/>
    <property type="evidence" value="ECO:0007669"/>
    <property type="project" value="TreeGrafter"/>
</dbReference>
<accession>A0A9P4VW82</accession>
<organism evidence="3 4">
    <name type="scientific">Patellaria atrata CBS 101060</name>
    <dbReference type="NCBI Taxonomy" id="1346257"/>
    <lineage>
        <taxon>Eukaryota</taxon>
        <taxon>Fungi</taxon>
        <taxon>Dikarya</taxon>
        <taxon>Ascomycota</taxon>
        <taxon>Pezizomycotina</taxon>
        <taxon>Dothideomycetes</taxon>
        <taxon>Dothideomycetes incertae sedis</taxon>
        <taxon>Patellariales</taxon>
        <taxon>Patellariaceae</taxon>
        <taxon>Patellaria</taxon>
    </lineage>
</organism>
<dbReference type="GO" id="GO:0043130">
    <property type="term" value="F:ubiquitin binding"/>
    <property type="evidence" value="ECO:0007669"/>
    <property type="project" value="InterPro"/>
</dbReference>
<evidence type="ECO:0000313" key="3">
    <source>
        <dbReference type="EMBL" id="KAF2843822.1"/>
    </source>
</evidence>
<proteinExistence type="predicted"/>
<dbReference type="InterPro" id="IPR045007">
    <property type="entry name" value="LSB5"/>
</dbReference>
<evidence type="ECO:0000313" key="4">
    <source>
        <dbReference type="Proteomes" id="UP000799429"/>
    </source>
</evidence>
<dbReference type="PANTHER" id="PTHR47789">
    <property type="entry name" value="LAS SEVENTEEN-BINDING PROTEIN 5"/>
    <property type="match status" value="1"/>
</dbReference>
<feature type="domain" description="GAT" evidence="2">
    <location>
        <begin position="165"/>
        <end position="254"/>
    </location>
</feature>
<dbReference type="GO" id="GO:0035091">
    <property type="term" value="F:phosphatidylinositol binding"/>
    <property type="evidence" value="ECO:0007669"/>
    <property type="project" value="InterPro"/>
</dbReference>
<name>A0A9P4VW82_9PEZI</name>
<evidence type="ECO:0000256" key="1">
    <source>
        <dbReference type="SAM" id="MobiDB-lite"/>
    </source>
</evidence>
<dbReference type="GO" id="GO:0006897">
    <property type="term" value="P:endocytosis"/>
    <property type="evidence" value="ECO:0007669"/>
    <property type="project" value="InterPro"/>
</dbReference>
<dbReference type="SUPFAM" id="SSF48464">
    <property type="entry name" value="ENTH/VHS domain"/>
    <property type="match status" value="1"/>
</dbReference>
<dbReference type="Proteomes" id="UP000799429">
    <property type="component" value="Unassembled WGS sequence"/>
</dbReference>
<dbReference type="Gene3D" id="1.20.58.160">
    <property type="match status" value="1"/>
</dbReference>
<protein>
    <submittedName>
        <fullName evidence="3">GAT-like domain-containing protein</fullName>
    </submittedName>
</protein>
<dbReference type="PROSITE" id="PS50909">
    <property type="entry name" value="GAT"/>
    <property type="match status" value="1"/>
</dbReference>
<gene>
    <name evidence="3" type="ORF">M501DRAFT_916714</name>
</gene>
<dbReference type="InterPro" id="IPR008942">
    <property type="entry name" value="ENTH_VHS"/>
</dbReference>
<dbReference type="InterPro" id="IPR004152">
    <property type="entry name" value="GAT_dom"/>
</dbReference>
<dbReference type="CDD" id="cd21383">
    <property type="entry name" value="GAT_GGA_Tom1-like"/>
    <property type="match status" value="1"/>
</dbReference>
<keyword evidence="4" id="KW-1185">Reference proteome</keyword>
<feature type="region of interest" description="Disordered" evidence="1">
    <location>
        <begin position="121"/>
        <end position="166"/>
    </location>
</feature>